<dbReference type="GeneID" id="19333844"/>
<feature type="region of interest" description="Disordered" evidence="1">
    <location>
        <begin position="209"/>
        <end position="233"/>
    </location>
</feature>
<accession>M3ANV2</accession>
<dbReference type="VEuPathDB" id="FungiDB:MYCFIDRAFT_177793"/>
<dbReference type="RefSeq" id="XP_007929939.1">
    <property type="nucleotide sequence ID" value="XM_007931748.1"/>
</dbReference>
<evidence type="ECO:0000313" key="2">
    <source>
        <dbReference type="EMBL" id="EME79142.1"/>
    </source>
</evidence>
<dbReference type="KEGG" id="pfj:MYCFIDRAFT_177793"/>
<evidence type="ECO:0000313" key="3">
    <source>
        <dbReference type="Proteomes" id="UP000016932"/>
    </source>
</evidence>
<organism evidence="2 3">
    <name type="scientific">Pseudocercospora fijiensis (strain CIRAD86)</name>
    <name type="common">Black leaf streak disease fungus</name>
    <name type="synonym">Mycosphaerella fijiensis</name>
    <dbReference type="NCBI Taxonomy" id="383855"/>
    <lineage>
        <taxon>Eukaryota</taxon>
        <taxon>Fungi</taxon>
        <taxon>Dikarya</taxon>
        <taxon>Ascomycota</taxon>
        <taxon>Pezizomycotina</taxon>
        <taxon>Dothideomycetes</taxon>
        <taxon>Dothideomycetidae</taxon>
        <taxon>Mycosphaerellales</taxon>
        <taxon>Mycosphaerellaceae</taxon>
        <taxon>Pseudocercospora</taxon>
    </lineage>
</organism>
<keyword evidence="3" id="KW-1185">Reference proteome</keyword>
<evidence type="ECO:0000256" key="1">
    <source>
        <dbReference type="SAM" id="MobiDB-lite"/>
    </source>
</evidence>
<dbReference type="AlphaFoldDB" id="M3ANV2"/>
<sequence length="501" mass="55459">MAGRWSDEVMDCRDVMTLRSEFGSNKHALGKVDKTFLGTYLFSNFHGLLSRISDIFQALPPFSHALGGGRTLKRSYCSCVRSRCPGWLHFPHEAKILKAQGSSKHQSRVSSQVTHVSIWTARMAEEAFEGIVTSLYWPNRCWNLAVNSLSVATSDRPLNRQINSTTYTRDEEQRESRIKIDFDVPPLAASRISYDIGFTAHVLVNGRRLRANSGPSREPASRKTRHGRHTPQNLRGERFLSLLGRAVSSKAFQPRLEPAAAPDARHLLIVCSTFWLRNEILTIVCPQTEDALWPASITDDHVRQDGLKQRSSIQDPQPISQNLTTSQSLHTTLTSVGISAKDPVIFGLGQAIIAEAEPYASPTLPGREVCPPLATHVTPRKTAKLALLVRLANATTKVSRIPPWHNKSLRRDWEDGILCDCVTSTAGRTHASLFDGRRSFPCPSPDAAAAESDANKNIVQAWILQIEKDASGDGALSASSMDGRIDHCLVEPSPFPIWHEI</sequence>
<reference evidence="2 3" key="1">
    <citation type="journal article" date="2012" name="PLoS Pathog.">
        <title>Diverse lifestyles and strategies of plant pathogenesis encoded in the genomes of eighteen Dothideomycetes fungi.</title>
        <authorList>
            <person name="Ohm R.A."/>
            <person name="Feau N."/>
            <person name="Henrissat B."/>
            <person name="Schoch C.L."/>
            <person name="Horwitz B.A."/>
            <person name="Barry K.W."/>
            <person name="Condon B.J."/>
            <person name="Copeland A.C."/>
            <person name="Dhillon B."/>
            <person name="Glaser F."/>
            <person name="Hesse C.N."/>
            <person name="Kosti I."/>
            <person name="LaButti K."/>
            <person name="Lindquist E.A."/>
            <person name="Lucas S."/>
            <person name="Salamov A.A."/>
            <person name="Bradshaw R.E."/>
            <person name="Ciuffetti L."/>
            <person name="Hamelin R.C."/>
            <person name="Kema G.H.J."/>
            <person name="Lawrence C."/>
            <person name="Scott J.A."/>
            <person name="Spatafora J.W."/>
            <person name="Turgeon B.G."/>
            <person name="de Wit P.J.G.M."/>
            <person name="Zhong S."/>
            <person name="Goodwin S.B."/>
            <person name="Grigoriev I.V."/>
        </authorList>
    </citation>
    <scope>NUCLEOTIDE SEQUENCE [LARGE SCALE GENOMIC DNA]</scope>
    <source>
        <strain evidence="2 3">CIRAD86</strain>
    </source>
</reference>
<gene>
    <name evidence="2" type="ORF">MYCFIDRAFT_177793</name>
</gene>
<dbReference type="EMBL" id="KB446562">
    <property type="protein sequence ID" value="EME79142.1"/>
    <property type="molecule type" value="Genomic_DNA"/>
</dbReference>
<protein>
    <submittedName>
        <fullName evidence="2">Uncharacterized protein</fullName>
    </submittedName>
</protein>
<name>M3ANV2_PSEFD</name>
<dbReference type="Proteomes" id="UP000016932">
    <property type="component" value="Unassembled WGS sequence"/>
</dbReference>
<proteinExistence type="predicted"/>
<dbReference type="HOGENOM" id="CLU_544141_0_0_1"/>